<evidence type="ECO:0000259" key="1">
    <source>
        <dbReference type="Pfam" id="PF06985"/>
    </source>
</evidence>
<protein>
    <recommendedName>
        <fullName evidence="1">Heterokaryon incompatibility domain-containing protein</fullName>
    </recommendedName>
</protein>
<feature type="domain" description="Heterokaryon incompatibility" evidence="1">
    <location>
        <begin position="155"/>
        <end position="247"/>
    </location>
</feature>
<accession>A0A0C9TF34</accession>
<dbReference type="Pfam" id="PF06985">
    <property type="entry name" value="HET"/>
    <property type="match status" value="1"/>
</dbReference>
<gene>
    <name evidence="2" type="ORF">PAXINDRAFT_13090</name>
</gene>
<keyword evidence="3" id="KW-1185">Reference proteome</keyword>
<evidence type="ECO:0000313" key="3">
    <source>
        <dbReference type="Proteomes" id="UP000053647"/>
    </source>
</evidence>
<organism evidence="2 3">
    <name type="scientific">Paxillus involutus ATCC 200175</name>
    <dbReference type="NCBI Taxonomy" id="664439"/>
    <lineage>
        <taxon>Eukaryota</taxon>
        <taxon>Fungi</taxon>
        <taxon>Dikarya</taxon>
        <taxon>Basidiomycota</taxon>
        <taxon>Agaricomycotina</taxon>
        <taxon>Agaricomycetes</taxon>
        <taxon>Agaricomycetidae</taxon>
        <taxon>Boletales</taxon>
        <taxon>Paxilineae</taxon>
        <taxon>Paxillaceae</taxon>
        <taxon>Paxillus</taxon>
    </lineage>
</organism>
<name>A0A0C9TF34_PAXIN</name>
<reference evidence="3" key="2">
    <citation type="submission" date="2015-01" db="EMBL/GenBank/DDBJ databases">
        <title>Evolutionary Origins and Diversification of the Mycorrhizal Mutualists.</title>
        <authorList>
            <consortium name="DOE Joint Genome Institute"/>
            <consortium name="Mycorrhizal Genomics Consortium"/>
            <person name="Kohler A."/>
            <person name="Kuo A."/>
            <person name="Nagy L.G."/>
            <person name="Floudas D."/>
            <person name="Copeland A."/>
            <person name="Barry K.W."/>
            <person name="Cichocki N."/>
            <person name="Veneault-Fourrey C."/>
            <person name="LaButti K."/>
            <person name="Lindquist E.A."/>
            <person name="Lipzen A."/>
            <person name="Lundell T."/>
            <person name="Morin E."/>
            <person name="Murat C."/>
            <person name="Riley R."/>
            <person name="Ohm R."/>
            <person name="Sun H."/>
            <person name="Tunlid A."/>
            <person name="Henrissat B."/>
            <person name="Grigoriev I.V."/>
            <person name="Hibbett D.S."/>
            <person name="Martin F."/>
        </authorList>
    </citation>
    <scope>NUCLEOTIDE SEQUENCE [LARGE SCALE GENOMIC DNA]</scope>
    <source>
        <strain evidence="3">ATCC 200175</strain>
    </source>
</reference>
<dbReference type="AlphaFoldDB" id="A0A0C9TF34"/>
<dbReference type="PANTHER" id="PTHR10622">
    <property type="entry name" value="HET DOMAIN-CONTAINING PROTEIN"/>
    <property type="match status" value="1"/>
</dbReference>
<dbReference type="EMBL" id="KN819345">
    <property type="protein sequence ID" value="KIJ14180.1"/>
    <property type="molecule type" value="Genomic_DNA"/>
</dbReference>
<proteinExistence type="predicted"/>
<reference evidence="2 3" key="1">
    <citation type="submission" date="2014-06" db="EMBL/GenBank/DDBJ databases">
        <authorList>
            <consortium name="DOE Joint Genome Institute"/>
            <person name="Kuo A."/>
            <person name="Kohler A."/>
            <person name="Nagy L.G."/>
            <person name="Floudas D."/>
            <person name="Copeland A."/>
            <person name="Barry K.W."/>
            <person name="Cichocki N."/>
            <person name="Veneault-Fourrey C."/>
            <person name="LaButti K."/>
            <person name="Lindquist E.A."/>
            <person name="Lipzen A."/>
            <person name="Lundell T."/>
            <person name="Morin E."/>
            <person name="Murat C."/>
            <person name="Sun H."/>
            <person name="Tunlid A."/>
            <person name="Henrissat B."/>
            <person name="Grigoriev I.V."/>
            <person name="Hibbett D.S."/>
            <person name="Martin F."/>
            <person name="Nordberg H.P."/>
            <person name="Cantor M.N."/>
            <person name="Hua S.X."/>
        </authorList>
    </citation>
    <scope>NUCLEOTIDE SEQUENCE [LARGE SCALE GENOMIC DNA]</scope>
    <source>
        <strain evidence="2 3">ATCC 200175</strain>
    </source>
</reference>
<dbReference type="InterPro" id="IPR010730">
    <property type="entry name" value="HET"/>
</dbReference>
<evidence type="ECO:0000313" key="2">
    <source>
        <dbReference type="EMBL" id="KIJ14180.1"/>
    </source>
</evidence>
<dbReference type="OrthoDB" id="2671621at2759"/>
<dbReference type="Proteomes" id="UP000053647">
    <property type="component" value="Unassembled WGS sequence"/>
</dbReference>
<dbReference type="HOGENOM" id="CLU_000288_138_6_1"/>
<dbReference type="PANTHER" id="PTHR10622:SF10">
    <property type="entry name" value="HET DOMAIN-CONTAINING PROTEIN"/>
    <property type="match status" value="1"/>
</dbReference>
<sequence>MDFASELCSAATSAILDYLKIKLLGKMGLDDETGQGLKVASISSWFSSKIEEAMETFYEDYLTRNRTVDVDEFIESDSLDPEAYETFGGSTLESLIDRAKVRMPIRVINTQTGLVCDADAVEAHFKASPEYVYLSEHEGLGLFEMRDTIQTYFSFIMLSHRWGQSEPTYQEIKSGGISGLQPSPGVTKLQNFCHLARDKGFLWAWSDTCCIDKSSTAELQESIVSMFTWYRNSALTLVYLSDVLDDSEKSLRGSVWFARGWTLQELLAPKTIQFFKADWTPLSTCGCLPFNYKDCAIFVGLLASITGIRENFITQFEPGTEDVKERMSWAAHRKTTKPEDISYCLLGIFDVQMPVMYGERDKAFARLQETIMKKTTDPSLFDWVGKPCSENTFLASSPYCFCARQPGTLACLLQETISEYSTEETEGLPRQRFQVDLYNALKALGPNASHPANYIAGSKLQIHGFLYQVKDVLETEESGEWEAEFLCQTNQYYLSMESMDGMPTVVVTTPLRLRTGEQHLRLLPGSYSIFRPWSDRLGDSSVKAFDARGDHPLTQPFTGQLLRCIPGGRYKRVHTTEPIIVHPPPLNFFTAWHHTKTIVVE</sequence>